<dbReference type="Gene3D" id="1.20.1250.20">
    <property type="entry name" value="MFS general substrate transporter like domains"/>
    <property type="match status" value="1"/>
</dbReference>
<evidence type="ECO:0000256" key="2">
    <source>
        <dbReference type="ARBA" id="ARBA00022475"/>
    </source>
</evidence>
<feature type="transmembrane region" description="Helical" evidence="7">
    <location>
        <begin position="280"/>
        <end position="299"/>
    </location>
</feature>
<feature type="transmembrane region" description="Helical" evidence="7">
    <location>
        <begin position="375"/>
        <end position="395"/>
    </location>
</feature>
<keyword evidence="9" id="KW-1185">Reference proteome</keyword>
<feature type="transmembrane region" description="Helical" evidence="7">
    <location>
        <begin position="401"/>
        <end position="420"/>
    </location>
</feature>
<dbReference type="Proteomes" id="UP001518976">
    <property type="component" value="Unassembled WGS sequence"/>
</dbReference>
<reference evidence="8 9" key="1">
    <citation type="submission" date="2021-02" db="EMBL/GenBank/DDBJ databases">
        <title>Streptomyces spirodelae sp. nov., isolated from duckweed.</title>
        <authorList>
            <person name="Saimee Y."/>
            <person name="Duangmal K."/>
        </authorList>
    </citation>
    <scope>NUCLEOTIDE SEQUENCE [LARGE SCALE GENOMIC DNA]</scope>
    <source>
        <strain evidence="8 9">DW4-2</strain>
    </source>
</reference>
<feature type="compositionally biased region" description="Pro residues" evidence="6">
    <location>
        <begin position="439"/>
        <end position="449"/>
    </location>
</feature>
<dbReference type="PANTHER" id="PTHR23513">
    <property type="entry name" value="INTEGRAL MEMBRANE EFFLUX PROTEIN-RELATED"/>
    <property type="match status" value="1"/>
</dbReference>
<evidence type="ECO:0000256" key="6">
    <source>
        <dbReference type="SAM" id="MobiDB-lite"/>
    </source>
</evidence>
<feature type="transmembrane region" description="Helical" evidence="7">
    <location>
        <begin position="20"/>
        <end position="43"/>
    </location>
</feature>
<comment type="subcellular location">
    <subcellularLocation>
        <location evidence="1">Cell membrane</location>
        <topology evidence="1">Multi-pass membrane protein</topology>
    </subcellularLocation>
</comment>
<evidence type="ECO:0000256" key="5">
    <source>
        <dbReference type="ARBA" id="ARBA00023136"/>
    </source>
</evidence>
<keyword evidence="4 7" id="KW-1133">Transmembrane helix</keyword>
<gene>
    <name evidence="8" type="ORF">JW592_17525</name>
</gene>
<dbReference type="PANTHER" id="PTHR23513:SF17">
    <property type="entry name" value="MEMBRANE PROTEIN"/>
    <property type="match status" value="1"/>
</dbReference>
<feature type="transmembrane region" description="Helical" evidence="7">
    <location>
        <begin position="243"/>
        <end position="268"/>
    </location>
</feature>
<evidence type="ECO:0000256" key="4">
    <source>
        <dbReference type="ARBA" id="ARBA00022989"/>
    </source>
</evidence>
<dbReference type="SUPFAM" id="SSF103473">
    <property type="entry name" value="MFS general substrate transporter"/>
    <property type="match status" value="1"/>
</dbReference>
<feature type="transmembrane region" description="Helical" evidence="7">
    <location>
        <begin position="49"/>
        <end position="72"/>
    </location>
</feature>
<evidence type="ECO:0000313" key="9">
    <source>
        <dbReference type="Proteomes" id="UP001518976"/>
    </source>
</evidence>
<feature type="transmembrane region" description="Helical" evidence="7">
    <location>
        <begin position="153"/>
        <end position="172"/>
    </location>
</feature>
<organism evidence="8 9">
    <name type="scientific">Streptomyces spirodelae</name>
    <dbReference type="NCBI Taxonomy" id="2812904"/>
    <lineage>
        <taxon>Bacteria</taxon>
        <taxon>Bacillati</taxon>
        <taxon>Actinomycetota</taxon>
        <taxon>Actinomycetes</taxon>
        <taxon>Kitasatosporales</taxon>
        <taxon>Streptomycetaceae</taxon>
        <taxon>Streptomyces</taxon>
    </lineage>
</organism>
<keyword evidence="5 7" id="KW-0472">Membrane</keyword>
<evidence type="ECO:0000256" key="3">
    <source>
        <dbReference type="ARBA" id="ARBA00022692"/>
    </source>
</evidence>
<proteinExistence type="predicted"/>
<keyword evidence="3 7" id="KW-0812">Transmembrane</keyword>
<keyword evidence="2" id="KW-1003">Cell membrane</keyword>
<dbReference type="InterPro" id="IPR036259">
    <property type="entry name" value="MFS_trans_sf"/>
</dbReference>
<protein>
    <submittedName>
        <fullName evidence="8">MFS transporter</fullName>
    </submittedName>
</protein>
<feature type="region of interest" description="Disordered" evidence="6">
    <location>
        <begin position="429"/>
        <end position="449"/>
    </location>
</feature>
<sequence>MSVARDLRTLLRFPDFRKLLTVRLLSQHADGIYQVALAAYVVFSPERETSPAAIASAMAVLLLPYSLLGPFAGVLLDRWQRRQVLFFGNVLRTLLAAATAALVFGVVPEWLVYLSALTVTAVNRFVLAGLSAALPRVVDSERLVIANSLSPTAGTLAATLGGGVAVVVRYLAPGTGRQADAIVLLTGAAVYLLAGLASLRMSKGLLGPDPTEVQPRVLAAIAGTARGLLAGLRHLRRRPMAGYALTASALMRFCYGALTVTVLMLARYSWNSGSNRTDGGLQLLGIALALSGLGFFAAAVITPSAVRRTGIFGWMALCAAIAAVLEPALGLSFQPVPILLAAFVLALVTQAGKIATDTAVQTSVDDAFRGRVFSLYDMLYNVAYVGAAGVAAAMLPPDGRSAAVIAGVAVLYAAIAAALFRVSRETTARGGADQVSPPAGGPPAGPTTS</sequence>
<dbReference type="Pfam" id="PF07690">
    <property type="entry name" value="MFS_1"/>
    <property type="match status" value="1"/>
</dbReference>
<evidence type="ECO:0000256" key="7">
    <source>
        <dbReference type="SAM" id="Phobius"/>
    </source>
</evidence>
<comment type="caution">
    <text evidence="8">The sequence shown here is derived from an EMBL/GenBank/DDBJ whole genome shotgun (WGS) entry which is preliminary data.</text>
</comment>
<feature type="transmembrane region" description="Helical" evidence="7">
    <location>
        <begin position="84"/>
        <end position="104"/>
    </location>
</feature>
<feature type="transmembrane region" description="Helical" evidence="7">
    <location>
        <begin position="311"/>
        <end position="330"/>
    </location>
</feature>
<feature type="transmembrane region" description="Helical" evidence="7">
    <location>
        <begin position="178"/>
        <end position="199"/>
    </location>
</feature>
<feature type="transmembrane region" description="Helical" evidence="7">
    <location>
        <begin position="110"/>
        <end position="132"/>
    </location>
</feature>
<dbReference type="RefSeq" id="WP_209266064.1">
    <property type="nucleotide sequence ID" value="NZ_JAFFZN010000015.1"/>
</dbReference>
<dbReference type="CDD" id="cd06173">
    <property type="entry name" value="MFS_MefA_like"/>
    <property type="match status" value="1"/>
</dbReference>
<name>A0ABS3WVS9_9ACTN</name>
<dbReference type="InterPro" id="IPR011701">
    <property type="entry name" value="MFS"/>
</dbReference>
<evidence type="ECO:0000313" key="8">
    <source>
        <dbReference type="EMBL" id="MBO8187250.1"/>
    </source>
</evidence>
<accession>A0ABS3WVS9</accession>
<feature type="transmembrane region" description="Helical" evidence="7">
    <location>
        <begin position="336"/>
        <end position="355"/>
    </location>
</feature>
<evidence type="ECO:0000256" key="1">
    <source>
        <dbReference type="ARBA" id="ARBA00004651"/>
    </source>
</evidence>
<dbReference type="EMBL" id="JAFFZN010000015">
    <property type="protein sequence ID" value="MBO8187250.1"/>
    <property type="molecule type" value="Genomic_DNA"/>
</dbReference>